<dbReference type="EMBL" id="LR797137">
    <property type="protein sequence ID" value="CAB4189352.1"/>
    <property type="molecule type" value="Genomic_DNA"/>
</dbReference>
<name>A0A6J5RL31_9CAUD</name>
<sequence length="221" mass="24660">MRIAVLTLTRDRLDFTRRSFKSLHDTAGIEFDHFVIDQGSTDGTPEWLRDEYQPHHLTLLDHNIGISPGTNTLIREAGDDYDIIVRFDNDCEVETPGTLAHVADLTYRYGLLLSPTILGLRNPPPTIGKPLSLGGSLVDEKHQIGGVFLVAPADLYTTDGFRYADSNPKWGGDDVQVCQWWRSQGGSCGYVQGYNAYHATALQEQADPVYFSRKKQEMGLS</sequence>
<dbReference type="EMBL" id="LR797422">
    <property type="protein sequence ID" value="CAB4215306.1"/>
    <property type="molecule type" value="Genomic_DNA"/>
</dbReference>
<evidence type="ECO:0000313" key="6">
    <source>
        <dbReference type="EMBL" id="CAB5238905.1"/>
    </source>
</evidence>
<dbReference type="EMBL" id="LR797183">
    <property type="protein sequence ID" value="CAB4192474.1"/>
    <property type="molecule type" value="Genomic_DNA"/>
</dbReference>
<proteinExistence type="predicted"/>
<accession>A0A6J5RL31</accession>
<dbReference type="Gene3D" id="3.90.550.10">
    <property type="entry name" value="Spore Coat Polysaccharide Biosynthesis Protein SpsA, Chain A"/>
    <property type="match status" value="1"/>
</dbReference>
<evidence type="ECO:0000313" key="4">
    <source>
        <dbReference type="EMBL" id="CAB4192474.1"/>
    </source>
</evidence>
<protein>
    <submittedName>
        <fullName evidence="4">Glycosyltransferase 2-like</fullName>
    </submittedName>
</protein>
<reference evidence="4" key="1">
    <citation type="submission" date="2020-05" db="EMBL/GenBank/DDBJ databases">
        <authorList>
            <person name="Chiriac C."/>
            <person name="Salcher M."/>
            <person name="Ghai R."/>
            <person name="Kavagutti S V."/>
        </authorList>
    </citation>
    <scope>NUCLEOTIDE SEQUENCE</scope>
</reference>
<organism evidence="4">
    <name type="scientific">uncultured Caudovirales phage</name>
    <dbReference type="NCBI Taxonomy" id="2100421"/>
    <lineage>
        <taxon>Viruses</taxon>
        <taxon>Duplodnaviria</taxon>
        <taxon>Heunggongvirae</taxon>
        <taxon>Uroviricota</taxon>
        <taxon>Caudoviricetes</taxon>
        <taxon>Peduoviridae</taxon>
        <taxon>Maltschvirus</taxon>
        <taxon>Maltschvirus maltsch</taxon>
    </lineage>
</organism>
<dbReference type="EMBL" id="LR798462">
    <property type="protein sequence ID" value="CAB5238905.1"/>
    <property type="molecule type" value="Genomic_DNA"/>
</dbReference>
<evidence type="ECO:0000313" key="2">
    <source>
        <dbReference type="EMBL" id="CAB4174285.1"/>
    </source>
</evidence>
<dbReference type="EMBL" id="LR796907">
    <property type="protein sequence ID" value="CAB4174285.1"/>
    <property type="molecule type" value="Genomic_DNA"/>
</dbReference>
<gene>
    <name evidence="3" type="ORF">UFOVP1186_27</name>
    <name evidence="4" type="ORF">UFOVP1234_31</name>
    <name evidence="5" type="ORF">UFOVP1487_5</name>
    <name evidence="6" type="ORF">UFOVP1574_10</name>
    <name evidence="2" type="ORF">UFOVP959_36</name>
</gene>
<keyword evidence="4" id="KW-0808">Transferase</keyword>
<dbReference type="InterPro" id="IPR029044">
    <property type="entry name" value="Nucleotide-diphossugar_trans"/>
</dbReference>
<evidence type="ECO:0000313" key="5">
    <source>
        <dbReference type="EMBL" id="CAB4215306.1"/>
    </source>
</evidence>
<dbReference type="SUPFAM" id="SSF53448">
    <property type="entry name" value="Nucleotide-diphospho-sugar transferases"/>
    <property type="match status" value="1"/>
</dbReference>
<dbReference type="Pfam" id="PF00535">
    <property type="entry name" value="Glycos_transf_2"/>
    <property type="match status" value="1"/>
</dbReference>
<dbReference type="GO" id="GO:0016740">
    <property type="term" value="F:transferase activity"/>
    <property type="evidence" value="ECO:0007669"/>
    <property type="project" value="UniProtKB-KW"/>
</dbReference>
<dbReference type="InterPro" id="IPR001173">
    <property type="entry name" value="Glyco_trans_2-like"/>
</dbReference>
<evidence type="ECO:0000259" key="1">
    <source>
        <dbReference type="Pfam" id="PF00535"/>
    </source>
</evidence>
<feature type="domain" description="Glycosyltransferase 2-like" evidence="1">
    <location>
        <begin position="7"/>
        <end position="95"/>
    </location>
</feature>
<evidence type="ECO:0000313" key="3">
    <source>
        <dbReference type="EMBL" id="CAB4189352.1"/>
    </source>
</evidence>